<dbReference type="OrthoDB" id="3107836at2759"/>
<evidence type="ECO:0000313" key="2">
    <source>
        <dbReference type="EMBL" id="KAG7085332.1"/>
    </source>
</evidence>
<dbReference type="RefSeq" id="XP_043001803.1">
    <property type="nucleotide sequence ID" value="XM_043159849.1"/>
</dbReference>
<dbReference type="Proteomes" id="UP001049176">
    <property type="component" value="Chromosome 11"/>
</dbReference>
<feature type="chain" id="PRO_5040362640" evidence="1">
    <location>
        <begin position="16"/>
        <end position="73"/>
    </location>
</feature>
<dbReference type="KEGG" id="more:E1B28_002898"/>
<gene>
    <name evidence="2" type="ORF">E1B28_002898</name>
</gene>
<dbReference type="AlphaFoldDB" id="A0A9P7RKA2"/>
<dbReference type="GeneID" id="66071974"/>
<evidence type="ECO:0000313" key="3">
    <source>
        <dbReference type="Proteomes" id="UP001049176"/>
    </source>
</evidence>
<protein>
    <submittedName>
        <fullName evidence="2">Uncharacterized protein</fullName>
    </submittedName>
</protein>
<reference evidence="2" key="1">
    <citation type="journal article" date="2021" name="Genome Biol. Evol.">
        <title>The assembled and annotated genome of the fairy-ring fungus Marasmius oreades.</title>
        <authorList>
            <person name="Hiltunen M."/>
            <person name="Ament-Velasquez S.L."/>
            <person name="Johannesson H."/>
        </authorList>
    </citation>
    <scope>NUCLEOTIDE SEQUENCE</scope>
    <source>
        <strain evidence="2">03SP1</strain>
    </source>
</reference>
<evidence type="ECO:0000256" key="1">
    <source>
        <dbReference type="SAM" id="SignalP"/>
    </source>
</evidence>
<accession>A0A9P7RKA2</accession>
<name>A0A9P7RKA2_9AGAR</name>
<keyword evidence="3" id="KW-1185">Reference proteome</keyword>
<feature type="signal peptide" evidence="1">
    <location>
        <begin position="1"/>
        <end position="15"/>
    </location>
</feature>
<keyword evidence="1" id="KW-0732">Signal</keyword>
<sequence length="73" mass="7763">MGIASTLIIVRIALGIAIEDEKSFRATVLGEISERNVGSIHFHPGMSGVAQNTGEEDDVVPVDIELQCPGKET</sequence>
<dbReference type="EMBL" id="CM032191">
    <property type="protein sequence ID" value="KAG7085332.1"/>
    <property type="molecule type" value="Genomic_DNA"/>
</dbReference>
<proteinExistence type="predicted"/>
<organism evidence="2 3">
    <name type="scientific">Marasmius oreades</name>
    <name type="common">fairy-ring Marasmius</name>
    <dbReference type="NCBI Taxonomy" id="181124"/>
    <lineage>
        <taxon>Eukaryota</taxon>
        <taxon>Fungi</taxon>
        <taxon>Dikarya</taxon>
        <taxon>Basidiomycota</taxon>
        <taxon>Agaricomycotina</taxon>
        <taxon>Agaricomycetes</taxon>
        <taxon>Agaricomycetidae</taxon>
        <taxon>Agaricales</taxon>
        <taxon>Marasmiineae</taxon>
        <taxon>Marasmiaceae</taxon>
        <taxon>Marasmius</taxon>
    </lineage>
</organism>
<comment type="caution">
    <text evidence="2">The sequence shown here is derived from an EMBL/GenBank/DDBJ whole genome shotgun (WGS) entry which is preliminary data.</text>
</comment>